<gene>
    <name evidence="2" type="ORF">V1478_015251</name>
</gene>
<dbReference type="SUPFAM" id="SSF52151">
    <property type="entry name" value="FabD/lysophospholipase-like"/>
    <property type="match status" value="1"/>
</dbReference>
<name>A0ABD2A4K1_VESSQ</name>
<evidence type="ECO:0000259" key="1">
    <source>
        <dbReference type="SMART" id="SM00827"/>
    </source>
</evidence>
<evidence type="ECO:0000313" key="2">
    <source>
        <dbReference type="EMBL" id="KAL2715553.1"/>
    </source>
</evidence>
<dbReference type="Pfam" id="PF00698">
    <property type="entry name" value="Acyl_transf_1"/>
    <property type="match status" value="1"/>
</dbReference>
<dbReference type="EMBL" id="JAUDFV010000155">
    <property type="protein sequence ID" value="KAL2715553.1"/>
    <property type="molecule type" value="Genomic_DNA"/>
</dbReference>
<sequence length="417" mass="46762">MSMMFKRALCDKILLQLSGLYRFNCINKFSRNDQDNVLSKGTVITEKKYDDSNNTSKEEKLKRLLKEAATYKDANDKNWATTPYPDKAPTSVEEENIDIPKVNPVERSIILFPGQGTIKVGAVSKYLRFPGAKDIFELANEILGYDLLKICLKGPQEKLDQTKFNQPATVVLSLAALEQLREERPKVFETCIGTAGYSVGELSALIFSGAISFEDGIRLVAVRGNMMQVASDKISQGMLSVYCPPQVKLSKVLQDATAWARDLGVPDPICKVSVFLYTQSKIIAGNEEALQYIEKNANVIGLQRLKRLPVSGAFHTPLMQPAIQKFYEILRDMTLEEPRTKVYSNYTGRPYRNTKTIKGLLVKQIISPVKWEQCIQRIYKRPEGTPFPRTFDVGSGGRMKTILKLINAKAADSCIVI</sequence>
<dbReference type="Gene3D" id="3.30.70.250">
    <property type="entry name" value="Malonyl-CoA ACP transacylase, ACP-binding"/>
    <property type="match status" value="1"/>
</dbReference>
<dbReference type="InterPro" id="IPR001227">
    <property type="entry name" value="Ac_transferase_dom_sf"/>
</dbReference>
<dbReference type="AlphaFoldDB" id="A0ABD2A4K1"/>
<dbReference type="InterPro" id="IPR016035">
    <property type="entry name" value="Acyl_Trfase/lysoPLipase"/>
</dbReference>
<proteinExistence type="predicted"/>
<feature type="domain" description="Malonyl-CoA:ACP transacylase (MAT)" evidence="1">
    <location>
        <begin position="111"/>
        <end position="401"/>
    </location>
</feature>
<evidence type="ECO:0000313" key="3">
    <source>
        <dbReference type="Proteomes" id="UP001607302"/>
    </source>
</evidence>
<dbReference type="InterPro" id="IPR052760">
    <property type="entry name" value="Mitochondrial_malonyltrans"/>
</dbReference>
<dbReference type="PANTHER" id="PTHR47170:SF2">
    <property type="entry name" value="MALONYL-COA:ACP TRANSACYLASE (MAT) DOMAIN-CONTAINING PROTEIN"/>
    <property type="match status" value="1"/>
</dbReference>
<dbReference type="PANTHER" id="PTHR47170">
    <property type="entry name" value="MALONYL-COA ACP TRANSACYLASE, ACP-BINDING"/>
    <property type="match status" value="1"/>
</dbReference>
<keyword evidence="3" id="KW-1185">Reference proteome</keyword>
<comment type="caution">
    <text evidence="2">The sequence shown here is derived from an EMBL/GenBank/DDBJ whole genome shotgun (WGS) entry which is preliminary data.</text>
</comment>
<reference evidence="2 3" key="1">
    <citation type="journal article" date="2024" name="Ann. Entomol. Soc. Am.">
        <title>Genomic analyses of the southern and eastern yellowjacket wasps (Hymenoptera: Vespidae) reveal evolutionary signatures of social life.</title>
        <authorList>
            <person name="Catto M.A."/>
            <person name="Caine P.B."/>
            <person name="Orr S.E."/>
            <person name="Hunt B.G."/>
            <person name="Goodisman M.A.D."/>
        </authorList>
    </citation>
    <scope>NUCLEOTIDE SEQUENCE [LARGE SCALE GENOMIC DNA]</scope>
    <source>
        <strain evidence="2">233</strain>
        <tissue evidence="2">Head and thorax</tissue>
    </source>
</reference>
<organism evidence="2 3">
    <name type="scientific">Vespula squamosa</name>
    <name type="common">Southern yellow jacket</name>
    <name type="synonym">Wasp</name>
    <dbReference type="NCBI Taxonomy" id="30214"/>
    <lineage>
        <taxon>Eukaryota</taxon>
        <taxon>Metazoa</taxon>
        <taxon>Ecdysozoa</taxon>
        <taxon>Arthropoda</taxon>
        <taxon>Hexapoda</taxon>
        <taxon>Insecta</taxon>
        <taxon>Pterygota</taxon>
        <taxon>Neoptera</taxon>
        <taxon>Endopterygota</taxon>
        <taxon>Hymenoptera</taxon>
        <taxon>Apocrita</taxon>
        <taxon>Aculeata</taxon>
        <taxon>Vespoidea</taxon>
        <taxon>Vespidae</taxon>
        <taxon>Vespinae</taxon>
        <taxon>Vespula</taxon>
    </lineage>
</organism>
<dbReference type="Proteomes" id="UP001607302">
    <property type="component" value="Unassembled WGS sequence"/>
</dbReference>
<dbReference type="SMART" id="SM00827">
    <property type="entry name" value="PKS_AT"/>
    <property type="match status" value="1"/>
</dbReference>
<dbReference type="Gene3D" id="3.40.366.10">
    <property type="entry name" value="Malonyl-Coenzyme A Acyl Carrier Protein, domain 2"/>
    <property type="match status" value="1"/>
</dbReference>
<accession>A0ABD2A4K1</accession>
<protein>
    <recommendedName>
        <fullName evidence="1">Malonyl-CoA:ACP transacylase (MAT) domain-containing protein</fullName>
    </recommendedName>
</protein>
<dbReference type="InterPro" id="IPR014043">
    <property type="entry name" value="Acyl_transferase_dom"/>
</dbReference>